<reference evidence="2 3" key="1">
    <citation type="journal article" date="2020" name="IScience">
        <title>Genome Sequencing of the Endangered Kingdonia uniflora (Circaeasteraceae, Ranunculales) Reveals Potential Mechanisms of Evolutionary Specialization.</title>
        <authorList>
            <person name="Sun Y."/>
            <person name="Deng T."/>
            <person name="Zhang A."/>
            <person name="Moore M.J."/>
            <person name="Landis J.B."/>
            <person name="Lin N."/>
            <person name="Zhang H."/>
            <person name="Zhang X."/>
            <person name="Huang J."/>
            <person name="Zhang X."/>
            <person name="Sun H."/>
            <person name="Wang H."/>
        </authorList>
    </citation>
    <scope>NUCLEOTIDE SEQUENCE [LARGE SCALE GENOMIC DNA]</scope>
    <source>
        <strain evidence="2">TB1705</strain>
        <tissue evidence="2">Leaf</tissue>
    </source>
</reference>
<organism evidence="2 3">
    <name type="scientific">Kingdonia uniflora</name>
    <dbReference type="NCBI Taxonomy" id="39325"/>
    <lineage>
        <taxon>Eukaryota</taxon>
        <taxon>Viridiplantae</taxon>
        <taxon>Streptophyta</taxon>
        <taxon>Embryophyta</taxon>
        <taxon>Tracheophyta</taxon>
        <taxon>Spermatophyta</taxon>
        <taxon>Magnoliopsida</taxon>
        <taxon>Ranunculales</taxon>
        <taxon>Circaeasteraceae</taxon>
        <taxon>Kingdonia</taxon>
    </lineage>
</organism>
<evidence type="ECO:0000313" key="3">
    <source>
        <dbReference type="Proteomes" id="UP000541444"/>
    </source>
</evidence>
<comment type="caution">
    <text evidence="2">The sequence shown here is derived from an EMBL/GenBank/DDBJ whole genome shotgun (WGS) entry which is preliminary data.</text>
</comment>
<dbReference type="EMBL" id="JACGCM010000445">
    <property type="protein sequence ID" value="KAF6172016.1"/>
    <property type="molecule type" value="Genomic_DNA"/>
</dbReference>
<dbReference type="OrthoDB" id="1752139at2759"/>
<dbReference type="AlphaFoldDB" id="A0A7J7NXT7"/>
<dbReference type="InterPro" id="IPR005162">
    <property type="entry name" value="Retrotrans_gag_dom"/>
</dbReference>
<feature type="domain" description="Retrotransposon gag" evidence="1">
    <location>
        <begin position="247"/>
        <end position="330"/>
    </location>
</feature>
<accession>A0A7J7NXT7</accession>
<sequence>MLTYLSTSCVMYMDMKPAEEFHTGVGFQPKPISVEKQVSMENHMANPDNFEFLVTEATMMVMPRNLGTFGGNERSIPSSGFGNGFLPVELKVQRASGRIVLQNQITPVTTEIHQEVDGGLTGIRQTENPPRRVQVLIKGRLSEGSGNFNLGEGYVTCPATTARHYVTREYVEKQIKELLKAQTKTTKGIYDRLQRSPIRKELLDGEVLARFHTQKIQKYKGTNPMVYVQEFQDTLGLNLTSNHILCRLFPTSLSGKPLRCFHMLPEGSITTFKKLRKLFDENYLYNRDKEENLYSLFSLMHIQRGKLDTFTKKFMELTRKVDKLDQKITILAINNALHIDGRAKEYHVLIKPTIWRT</sequence>
<dbReference type="Pfam" id="PF03732">
    <property type="entry name" value="Retrotrans_gag"/>
    <property type="match status" value="1"/>
</dbReference>
<protein>
    <recommendedName>
        <fullName evidence="1">Retrotransposon gag domain-containing protein</fullName>
    </recommendedName>
</protein>
<evidence type="ECO:0000259" key="1">
    <source>
        <dbReference type="Pfam" id="PF03732"/>
    </source>
</evidence>
<proteinExistence type="predicted"/>
<dbReference type="Proteomes" id="UP000541444">
    <property type="component" value="Unassembled WGS sequence"/>
</dbReference>
<evidence type="ECO:0000313" key="2">
    <source>
        <dbReference type="EMBL" id="KAF6172016.1"/>
    </source>
</evidence>
<keyword evidence="3" id="KW-1185">Reference proteome</keyword>
<gene>
    <name evidence="2" type="ORF">GIB67_029434</name>
</gene>
<dbReference type="PANTHER" id="PTHR33223">
    <property type="entry name" value="CCHC-TYPE DOMAIN-CONTAINING PROTEIN"/>
    <property type="match status" value="1"/>
</dbReference>
<dbReference type="PANTHER" id="PTHR33223:SF10">
    <property type="entry name" value="AMINOTRANSFERASE-LIKE PLANT MOBILE DOMAIN-CONTAINING PROTEIN"/>
    <property type="match status" value="1"/>
</dbReference>
<name>A0A7J7NXT7_9MAGN</name>